<dbReference type="EMBL" id="LC066377">
    <property type="protein sequence ID" value="BAT28241.1"/>
    <property type="molecule type" value="Genomic_DNA"/>
</dbReference>
<accession>A0A0N7KXY8</accession>
<name>A0A0N7KXY8_9HYPH</name>
<dbReference type="CDD" id="cd03801">
    <property type="entry name" value="GT4_PimA-like"/>
    <property type="match status" value="1"/>
</dbReference>
<sequence length="399" mass="43424">MDVAYLINQYPKTSHSFIRREIMALESAGMSVRRTAMRGWDAELVDPDDLAEQARTDYLLKDGAVPLLRATLRQMVRRPGAFWRTARLCLSMMRRSDRSAPVHAITLAEACLLVEWLEASGTRHIHAHFGTNSAEVAMYASGLSGIGYSFTVHGPDEFDAPAFMKLGEKTARARFVAAISDFCASQIFRWAAFEDWSKVRIVRCGLTPGYALEDVPPPAYPNRLVCVGRLGAQKGHSILVQAAGVLHREGVPLELVLVGDGELRPQIAALIRAEGLEGVVQITGWASGAKVRQHILSGRAMVMTSFAEGLPVVIMEAYALGRPVLATEIAAIPELVREGETGWLFAAGSVEAAADAMRRCLSAPDVACADMGRRGQALVLKRHDLSQEAAYLKSLIETA</sequence>
<dbReference type="AlphaFoldDB" id="A0A0N7KXY8"/>
<keyword evidence="1" id="KW-0808">Transferase</keyword>
<dbReference type="SUPFAM" id="SSF53756">
    <property type="entry name" value="UDP-Glycosyltransferase/glycogen phosphorylase"/>
    <property type="match status" value="1"/>
</dbReference>
<dbReference type="InterPro" id="IPR050194">
    <property type="entry name" value="Glycosyltransferase_grp1"/>
</dbReference>
<evidence type="ECO:0000313" key="1">
    <source>
        <dbReference type="EMBL" id="BAT28241.1"/>
    </source>
</evidence>
<dbReference type="RefSeq" id="WP_062226282.1">
    <property type="nucleotide sequence ID" value="NZ_BBWR01000002.1"/>
</dbReference>
<dbReference type="Pfam" id="PF13692">
    <property type="entry name" value="Glyco_trans_1_4"/>
    <property type="match status" value="1"/>
</dbReference>
<reference evidence="1" key="1">
    <citation type="journal article" date="2015" name="Proc. Natl. Acad. Sci. U.S.A.">
        <title>Bacterial clade with the ribosomal RNA operon on a small plasmid rather than the chromosome.</title>
        <authorList>
            <person name="Anda M."/>
            <person name="Ohtsubo Y."/>
            <person name="Okubo T."/>
            <person name="Sugawara M."/>
            <person name="Nagata Y."/>
            <person name="Tsuda M."/>
            <person name="Minamisawa K."/>
            <person name="Mitsui H."/>
        </authorList>
    </citation>
    <scope>NUCLEOTIDE SEQUENCE</scope>
    <source>
        <strain evidence="1">JCM 14755</strain>
    </source>
</reference>
<dbReference type="PANTHER" id="PTHR45947:SF15">
    <property type="entry name" value="TEICHURONIC ACID BIOSYNTHESIS GLYCOSYLTRANSFERASE TUAC-RELATED"/>
    <property type="match status" value="1"/>
</dbReference>
<organism evidence="1">
    <name type="scientific">Aureimonas frigidaquae</name>
    <dbReference type="NCBI Taxonomy" id="424757"/>
    <lineage>
        <taxon>Bacteria</taxon>
        <taxon>Pseudomonadati</taxon>
        <taxon>Pseudomonadota</taxon>
        <taxon>Alphaproteobacteria</taxon>
        <taxon>Hyphomicrobiales</taxon>
        <taxon>Aurantimonadaceae</taxon>
        <taxon>Aureimonas</taxon>
    </lineage>
</organism>
<dbReference type="OrthoDB" id="9790710at2"/>
<protein>
    <submittedName>
        <fullName evidence="1">Putative glycosyl transferase, group 1 family protein</fullName>
    </submittedName>
</protein>
<dbReference type="PANTHER" id="PTHR45947">
    <property type="entry name" value="SULFOQUINOVOSYL TRANSFERASE SQD2"/>
    <property type="match status" value="1"/>
</dbReference>
<dbReference type="Gene3D" id="3.40.50.2000">
    <property type="entry name" value="Glycogen Phosphorylase B"/>
    <property type="match status" value="2"/>
</dbReference>
<proteinExistence type="predicted"/>
<dbReference type="GO" id="GO:0016757">
    <property type="term" value="F:glycosyltransferase activity"/>
    <property type="evidence" value="ECO:0007669"/>
    <property type="project" value="TreeGrafter"/>
</dbReference>